<gene>
    <name evidence="2" type="ORF">D9757_014781</name>
</gene>
<reference evidence="2 3" key="1">
    <citation type="journal article" date="2020" name="ISME J.">
        <title>Uncovering the hidden diversity of litter-decomposition mechanisms in mushroom-forming fungi.</title>
        <authorList>
            <person name="Floudas D."/>
            <person name="Bentzer J."/>
            <person name="Ahren D."/>
            <person name="Johansson T."/>
            <person name="Persson P."/>
            <person name="Tunlid A."/>
        </authorList>
    </citation>
    <scope>NUCLEOTIDE SEQUENCE [LARGE SCALE GENOMIC DNA]</scope>
    <source>
        <strain evidence="2 3">CBS 406.79</strain>
    </source>
</reference>
<feature type="compositionally biased region" description="Basic and acidic residues" evidence="1">
    <location>
        <begin position="115"/>
        <end position="137"/>
    </location>
</feature>
<evidence type="ECO:0000313" key="2">
    <source>
        <dbReference type="EMBL" id="KAF5338316.1"/>
    </source>
</evidence>
<organism evidence="2 3">
    <name type="scientific">Collybiopsis confluens</name>
    <dbReference type="NCBI Taxonomy" id="2823264"/>
    <lineage>
        <taxon>Eukaryota</taxon>
        <taxon>Fungi</taxon>
        <taxon>Dikarya</taxon>
        <taxon>Basidiomycota</taxon>
        <taxon>Agaricomycotina</taxon>
        <taxon>Agaricomycetes</taxon>
        <taxon>Agaricomycetidae</taxon>
        <taxon>Agaricales</taxon>
        <taxon>Marasmiineae</taxon>
        <taxon>Omphalotaceae</taxon>
        <taxon>Collybiopsis</taxon>
    </lineage>
</organism>
<dbReference type="OrthoDB" id="2963106at2759"/>
<feature type="compositionally biased region" description="Polar residues" evidence="1">
    <location>
        <begin position="193"/>
        <end position="206"/>
    </location>
</feature>
<feature type="region of interest" description="Disordered" evidence="1">
    <location>
        <begin position="167"/>
        <end position="206"/>
    </location>
</feature>
<proteinExistence type="predicted"/>
<feature type="region of interest" description="Disordered" evidence="1">
    <location>
        <begin position="95"/>
        <end position="143"/>
    </location>
</feature>
<evidence type="ECO:0000313" key="3">
    <source>
        <dbReference type="Proteomes" id="UP000518752"/>
    </source>
</evidence>
<dbReference type="EMBL" id="JAACJN010000577">
    <property type="protein sequence ID" value="KAF5338316.1"/>
    <property type="molecule type" value="Genomic_DNA"/>
</dbReference>
<evidence type="ECO:0000256" key="1">
    <source>
        <dbReference type="SAM" id="MobiDB-lite"/>
    </source>
</evidence>
<dbReference type="Proteomes" id="UP000518752">
    <property type="component" value="Unassembled WGS sequence"/>
</dbReference>
<protein>
    <submittedName>
        <fullName evidence="2">Uncharacterized protein</fullName>
    </submittedName>
</protein>
<name>A0A8H5CAT4_9AGAR</name>
<feature type="region of interest" description="Disordered" evidence="1">
    <location>
        <begin position="1"/>
        <end position="47"/>
    </location>
</feature>
<accession>A0A8H5CAT4</accession>
<keyword evidence="3" id="KW-1185">Reference proteome</keyword>
<sequence>MGSILGSSTNENEMDSGRFPNSPTSTPPSELNASLPHSVVDGSLSPEPLEYSSEREILEDLPGLSPIERKVIAWMRAHPGEPFRVDESCEISALGSGEHSNSVANSHTSLVSHSRPSDDYYERIDLSDEPNNRERRSTYSSHRHRNVISPGAFSAVGGNQRVISRQSADHFPAQTTQTGARHSFRHGRRNLGSPRSSYGTRSSANEGTTTVMGASVLQGASNFVINGAMVAPGAFSAIAGDQEIWVD</sequence>
<comment type="caution">
    <text evidence="2">The sequence shown here is derived from an EMBL/GenBank/DDBJ whole genome shotgun (WGS) entry which is preliminary data.</text>
</comment>
<dbReference type="AlphaFoldDB" id="A0A8H5CAT4"/>
<feature type="compositionally biased region" description="Polar residues" evidence="1">
    <location>
        <begin position="98"/>
        <end position="114"/>
    </location>
</feature>
<feature type="compositionally biased region" description="Polar residues" evidence="1">
    <location>
        <begin position="19"/>
        <end position="32"/>
    </location>
</feature>
<feature type="compositionally biased region" description="Polar residues" evidence="1">
    <location>
        <begin position="1"/>
        <end position="11"/>
    </location>
</feature>